<keyword evidence="3" id="KW-1185">Reference proteome</keyword>
<feature type="transmembrane region" description="Helical" evidence="1">
    <location>
        <begin position="211"/>
        <end position="230"/>
    </location>
</feature>
<evidence type="ECO:0000313" key="2">
    <source>
        <dbReference type="EMBL" id="QOV88081.1"/>
    </source>
</evidence>
<gene>
    <name evidence="2" type="ORF">IPV69_17675</name>
</gene>
<dbReference type="KEGG" id="hbs:IPV69_17675"/>
<accession>A0A7M2WTE4</accession>
<name>A0A7M2WTE4_9BACT</name>
<evidence type="ECO:0000313" key="3">
    <source>
        <dbReference type="Proteomes" id="UP000593765"/>
    </source>
</evidence>
<sequence>MTEIGEDTLERARSGNRRAIEAVFRQVHPGVCRLVRALCGDADFADRIVDISFRHALTVLPRWNEHVDPEHWFSHHALQTVRRVSPGRPDSADDLLVKAVASDQQTPAWAAFVRGIRRLPPQQAEAFILHHGQRMNSRLLGVSMDCSTTAAENHLRAADNAMRALAGEQFEPLTRVLRTAVVALGPSPDVTEQFVTARVGAWADRRSAVRIARLVFLTVVISLLALAWIYRADLLRLIGLQ</sequence>
<dbReference type="Proteomes" id="UP000593765">
    <property type="component" value="Chromosome"/>
</dbReference>
<dbReference type="RefSeq" id="WP_206291049.1">
    <property type="nucleotide sequence ID" value="NZ_CP063458.1"/>
</dbReference>
<dbReference type="GO" id="GO:0006352">
    <property type="term" value="P:DNA-templated transcription initiation"/>
    <property type="evidence" value="ECO:0007669"/>
    <property type="project" value="InterPro"/>
</dbReference>
<dbReference type="Gene3D" id="1.10.1740.10">
    <property type="match status" value="1"/>
</dbReference>
<proteinExistence type="predicted"/>
<dbReference type="AlphaFoldDB" id="A0A7M2WTE4"/>
<dbReference type="InterPro" id="IPR013325">
    <property type="entry name" value="RNA_pol_sigma_r2"/>
</dbReference>
<keyword evidence="1" id="KW-1133">Transmembrane helix</keyword>
<keyword evidence="1" id="KW-0472">Membrane</keyword>
<keyword evidence="1" id="KW-0812">Transmembrane</keyword>
<protein>
    <recommendedName>
        <fullName evidence="4">Sigma-70 family RNA polymerase sigma factor</fullName>
    </recommendedName>
</protein>
<dbReference type="EMBL" id="CP063458">
    <property type="protein sequence ID" value="QOV88081.1"/>
    <property type="molecule type" value="Genomic_DNA"/>
</dbReference>
<dbReference type="GO" id="GO:0003700">
    <property type="term" value="F:DNA-binding transcription factor activity"/>
    <property type="evidence" value="ECO:0007669"/>
    <property type="project" value="InterPro"/>
</dbReference>
<evidence type="ECO:0008006" key="4">
    <source>
        <dbReference type="Google" id="ProtNLM"/>
    </source>
</evidence>
<reference evidence="2 3" key="1">
    <citation type="submission" date="2020-10" db="EMBL/GenBank/DDBJ databases">
        <title>Wide distribution of Phycisphaera-like planctomycetes from WD2101 soil group in peatlands and genome analysis of the first cultivated representative.</title>
        <authorList>
            <person name="Dedysh S.N."/>
            <person name="Beletsky A.V."/>
            <person name="Ivanova A."/>
            <person name="Kulichevskaya I.S."/>
            <person name="Suzina N.E."/>
            <person name="Philippov D.A."/>
            <person name="Rakitin A.L."/>
            <person name="Mardanov A.V."/>
            <person name="Ravin N.V."/>
        </authorList>
    </citation>
    <scope>NUCLEOTIDE SEQUENCE [LARGE SCALE GENOMIC DNA]</scope>
    <source>
        <strain evidence="2 3">M1803</strain>
    </source>
</reference>
<organism evidence="2 3">
    <name type="scientific">Humisphaera borealis</name>
    <dbReference type="NCBI Taxonomy" id="2807512"/>
    <lineage>
        <taxon>Bacteria</taxon>
        <taxon>Pseudomonadati</taxon>
        <taxon>Planctomycetota</taxon>
        <taxon>Phycisphaerae</taxon>
        <taxon>Tepidisphaerales</taxon>
        <taxon>Tepidisphaeraceae</taxon>
        <taxon>Humisphaera</taxon>
    </lineage>
</organism>
<dbReference type="SUPFAM" id="SSF88946">
    <property type="entry name" value="Sigma2 domain of RNA polymerase sigma factors"/>
    <property type="match status" value="1"/>
</dbReference>
<evidence type="ECO:0000256" key="1">
    <source>
        <dbReference type="SAM" id="Phobius"/>
    </source>
</evidence>